<dbReference type="EMBL" id="OIVN01002602">
    <property type="protein sequence ID" value="SPD04976.1"/>
    <property type="molecule type" value="Genomic_DNA"/>
</dbReference>
<feature type="compositionally biased region" description="Polar residues" evidence="1">
    <location>
        <begin position="43"/>
        <end position="66"/>
    </location>
</feature>
<evidence type="ECO:0000313" key="2">
    <source>
        <dbReference type="EMBL" id="SPD04976.1"/>
    </source>
</evidence>
<name>A0A2N9GRA7_FAGSY</name>
<gene>
    <name evidence="2" type="ORF">FSB_LOCUS32858</name>
</gene>
<sequence>MSEGGKKMHQLQDPIKLYKEAKENAIDKDDDSWVITEDHDNDNSTMESSTSSLEDSRISSGSTSPSDMVDDASSYCLSSHSSGPLYELSELMAQLPIK</sequence>
<feature type="region of interest" description="Disordered" evidence="1">
    <location>
        <begin position="27"/>
        <end position="77"/>
    </location>
</feature>
<organism evidence="2">
    <name type="scientific">Fagus sylvatica</name>
    <name type="common">Beechnut</name>
    <dbReference type="NCBI Taxonomy" id="28930"/>
    <lineage>
        <taxon>Eukaryota</taxon>
        <taxon>Viridiplantae</taxon>
        <taxon>Streptophyta</taxon>
        <taxon>Embryophyta</taxon>
        <taxon>Tracheophyta</taxon>
        <taxon>Spermatophyta</taxon>
        <taxon>Magnoliopsida</taxon>
        <taxon>eudicotyledons</taxon>
        <taxon>Gunneridae</taxon>
        <taxon>Pentapetalae</taxon>
        <taxon>rosids</taxon>
        <taxon>fabids</taxon>
        <taxon>Fagales</taxon>
        <taxon>Fagaceae</taxon>
        <taxon>Fagus</taxon>
    </lineage>
</organism>
<reference evidence="2" key="1">
    <citation type="submission" date="2018-02" db="EMBL/GenBank/DDBJ databases">
        <authorList>
            <person name="Cohen D.B."/>
            <person name="Kent A.D."/>
        </authorList>
    </citation>
    <scope>NUCLEOTIDE SEQUENCE</scope>
</reference>
<proteinExistence type="predicted"/>
<accession>A0A2N9GRA7</accession>
<protein>
    <submittedName>
        <fullName evidence="2">Uncharacterized protein</fullName>
    </submittedName>
</protein>
<dbReference type="AlphaFoldDB" id="A0A2N9GRA7"/>
<evidence type="ECO:0000256" key="1">
    <source>
        <dbReference type="SAM" id="MobiDB-lite"/>
    </source>
</evidence>